<dbReference type="SUPFAM" id="SSF53098">
    <property type="entry name" value="Ribonuclease H-like"/>
    <property type="match status" value="1"/>
</dbReference>
<sequence>MSRAMQGKAAARPDIVVFDTETTGLTAQDRVVSLGAIRLGPDLARLGSLHLVFNPGRESHWAAERVHGLSAHYLSFQPPFAAHLAEVRAFFAGAALAAHNLDFDTRMLNRELAVLGAPLLDPRPGDRCTMREWSARAGGGRAGLDIVITTLGLARQGTMHGAFEDAVLAGCVLRWLDGAPHGPCGPLLPPGNERPAQDTALSAAVAGVTTLAGKRIVLTGELRGLSREDAAAALERNGARRQMAVNRLTDYVVMGAAPGPAKLRAIRQLQQQHGRPLILPEAEFLRLVGG</sequence>
<dbReference type="SUPFAM" id="SSF52113">
    <property type="entry name" value="BRCT domain"/>
    <property type="match status" value="1"/>
</dbReference>
<feature type="domain" description="Exonuclease" evidence="4">
    <location>
        <begin position="14"/>
        <end position="182"/>
    </location>
</feature>
<name>A0ABR7RQ20_9PROT</name>
<keyword evidence="2" id="KW-0378">Hydrolase</keyword>
<dbReference type="CDD" id="cd06127">
    <property type="entry name" value="DEDDh"/>
    <property type="match status" value="1"/>
</dbReference>
<keyword evidence="1" id="KW-0540">Nuclease</keyword>
<dbReference type="RefSeq" id="WP_187785814.1">
    <property type="nucleotide sequence ID" value="NZ_JACTVA010000036.1"/>
</dbReference>
<comment type="caution">
    <text evidence="5">The sequence shown here is derived from an EMBL/GenBank/DDBJ whole genome shotgun (WGS) entry which is preliminary data.</text>
</comment>
<evidence type="ECO:0000256" key="2">
    <source>
        <dbReference type="ARBA" id="ARBA00022801"/>
    </source>
</evidence>
<evidence type="ECO:0000313" key="5">
    <source>
        <dbReference type="EMBL" id="MBC9208667.1"/>
    </source>
</evidence>
<dbReference type="PANTHER" id="PTHR30231:SF4">
    <property type="entry name" value="PROTEIN NEN2"/>
    <property type="match status" value="1"/>
</dbReference>
<dbReference type="Gene3D" id="3.30.420.10">
    <property type="entry name" value="Ribonuclease H-like superfamily/Ribonuclease H"/>
    <property type="match status" value="1"/>
</dbReference>
<keyword evidence="3" id="KW-0269">Exonuclease</keyword>
<accession>A0ABR7RQ20</accession>
<dbReference type="PANTHER" id="PTHR30231">
    <property type="entry name" value="DNA POLYMERASE III SUBUNIT EPSILON"/>
    <property type="match status" value="1"/>
</dbReference>
<keyword evidence="6" id="KW-1185">Reference proteome</keyword>
<reference evidence="5 6" key="1">
    <citation type="journal article" date="2013" name="Int. J. Syst. Evol. Microbiol.">
        <title>Roseomonas aerophila sp. nov., isolated from air.</title>
        <authorList>
            <person name="Kim S.J."/>
            <person name="Weon H.Y."/>
            <person name="Ahn J.H."/>
            <person name="Hong S.B."/>
            <person name="Seok S.J."/>
            <person name="Whang K.S."/>
            <person name="Kwon S.W."/>
        </authorList>
    </citation>
    <scope>NUCLEOTIDE SEQUENCE [LARGE SCALE GENOMIC DNA]</scope>
    <source>
        <strain evidence="5 6">NBRC 108923</strain>
    </source>
</reference>
<dbReference type="Proteomes" id="UP000626026">
    <property type="component" value="Unassembled WGS sequence"/>
</dbReference>
<proteinExistence type="predicted"/>
<evidence type="ECO:0000313" key="6">
    <source>
        <dbReference type="Proteomes" id="UP000626026"/>
    </source>
</evidence>
<evidence type="ECO:0000259" key="4">
    <source>
        <dbReference type="SMART" id="SM00479"/>
    </source>
</evidence>
<organism evidence="5 6">
    <name type="scientific">Teichococcus aerophilus</name>
    <dbReference type="NCBI Taxonomy" id="1224513"/>
    <lineage>
        <taxon>Bacteria</taxon>
        <taxon>Pseudomonadati</taxon>
        <taxon>Pseudomonadota</taxon>
        <taxon>Alphaproteobacteria</taxon>
        <taxon>Acetobacterales</taxon>
        <taxon>Roseomonadaceae</taxon>
        <taxon>Roseomonas</taxon>
    </lineage>
</organism>
<dbReference type="InterPro" id="IPR036420">
    <property type="entry name" value="BRCT_dom_sf"/>
</dbReference>
<dbReference type="InterPro" id="IPR036397">
    <property type="entry name" value="RNaseH_sf"/>
</dbReference>
<evidence type="ECO:0000256" key="3">
    <source>
        <dbReference type="ARBA" id="ARBA00022839"/>
    </source>
</evidence>
<dbReference type="InterPro" id="IPR012337">
    <property type="entry name" value="RNaseH-like_sf"/>
</dbReference>
<gene>
    <name evidence="5" type="ORF">IBL26_17590</name>
</gene>
<dbReference type="EMBL" id="JACTVA010000036">
    <property type="protein sequence ID" value="MBC9208667.1"/>
    <property type="molecule type" value="Genomic_DNA"/>
</dbReference>
<evidence type="ECO:0000256" key="1">
    <source>
        <dbReference type="ARBA" id="ARBA00022722"/>
    </source>
</evidence>
<dbReference type="Gene3D" id="3.40.50.10190">
    <property type="entry name" value="BRCT domain"/>
    <property type="match status" value="1"/>
</dbReference>
<dbReference type="CDD" id="cd17748">
    <property type="entry name" value="BRCT_DNA_ligase_like"/>
    <property type="match status" value="1"/>
</dbReference>
<dbReference type="Pfam" id="PF00929">
    <property type="entry name" value="RNase_T"/>
    <property type="match status" value="1"/>
</dbReference>
<dbReference type="InterPro" id="IPR013520">
    <property type="entry name" value="Ribonucl_H"/>
</dbReference>
<dbReference type="SMART" id="SM00479">
    <property type="entry name" value="EXOIII"/>
    <property type="match status" value="1"/>
</dbReference>
<protein>
    <recommendedName>
        <fullName evidence="4">Exonuclease domain-containing protein</fullName>
    </recommendedName>
</protein>